<feature type="transmembrane region" description="Helical" evidence="1">
    <location>
        <begin position="28"/>
        <end position="49"/>
    </location>
</feature>
<keyword evidence="1" id="KW-0812">Transmembrane</keyword>
<dbReference type="Proteomes" id="UP001432027">
    <property type="component" value="Unassembled WGS sequence"/>
</dbReference>
<protein>
    <recommendedName>
        <fullName evidence="4">Serpentine receptor class gamma</fullName>
    </recommendedName>
</protein>
<dbReference type="AlphaFoldDB" id="A0AAV5TL63"/>
<keyword evidence="1" id="KW-1133">Transmembrane helix</keyword>
<gene>
    <name evidence="2" type="ORF">PENTCL1PPCAC_17266</name>
</gene>
<accession>A0AAV5TL63</accession>
<feature type="transmembrane region" description="Helical" evidence="1">
    <location>
        <begin position="69"/>
        <end position="98"/>
    </location>
</feature>
<feature type="transmembrane region" description="Helical" evidence="1">
    <location>
        <begin position="146"/>
        <end position="171"/>
    </location>
</feature>
<name>A0AAV5TL63_9BILA</name>
<proteinExistence type="predicted"/>
<keyword evidence="3" id="KW-1185">Reference proteome</keyword>
<dbReference type="PANTHER" id="PTHR23021:SF11">
    <property type="entry name" value="SERPENTINE RECEPTOR, CLASS T"/>
    <property type="match status" value="1"/>
</dbReference>
<evidence type="ECO:0008006" key="4">
    <source>
        <dbReference type="Google" id="ProtNLM"/>
    </source>
</evidence>
<evidence type="ECO:0000313" key="2">
    <source>
        <dbReference type="EMBL" id="GMS95091.1"/>
    </source>
</evidence>
<dbReference type="Gene3D" id="1.20.1070.10">
    <property type="entry name" value="Rhodopsin 7-helix transmembrane proteins"/>
    <property type="match status" value="1"/>
</dbReference>
<reference evidence="2" key="1">
    <citation type="submission" date="2023-10" db="EMBL/GenBank/DDBJ databases">
        <title>Genome assembly of Pristionchus species.</title>
        <authorList>
            <person name="Yoshida K."/>
            <person name="Sommer R.J."/>
        </authorList>
    </citation>
    <scope>NUCLEOTIDE SEQUENCE</scope>
    <source>
        <strain evidence="2">RS0144</strain>
    </source>
</reference>
<keyword evidence="1" id="KW-0472">Membrane</keyword>
<feature type="non-terminal residue" evidence="2">
    <location>
        <position position="201"/>
    </location>
</feature>
<dbReference type="PANTHER" id="PTHR23021">
    <property type="entry name" value="SERPENTINE RECEPTOR, CLASS T"/>
    <property type="match status" value="1"/>
</dbReference>
<dbReference type="EMBL" id="BTSX01000004">
    <property type="protein sequence ID" value="GMS95091.1"/>
    <property type="molecule type" value="Genomic_DNA"/>
</dbReference>
<dbReference type="Pfam" id="PF10321">
    <property type="entry name" value="7TM_GPCR_Srt"/>
    <property type="match status" value="1"/>
</dbReference>
<comment type="caution">
    <text evidence="2">The sequence shown here is derived from an EMBL/GenBank/DDBJ whole genome shotgun (WGS) entry which is preliminary data.</text>
</comment>
<dbReference type="InterPro" id="IPR019425">
    <property type="entry name" value="7TM_GPCR_serpentine_rcpt_Srt"/>
</dbReference>
<sequence length="201" mass="23112">MIVLILSVNRVAELLGKSWIFKGYRTKIFLTISIVYGLVVGLFTPPPMLNSQFQSYFFNPFISFTDEYIFINWFHAINNIAVVFFSSGMYAFLCLILLMKQGAMKTEKGRKKMKASYLVFLQAGLICMFNLVSSSIYVYMNFFYTPLWLIQVAQLMWQFAQGMPPVIYLALNKTIRRYTQNMLASGSQVGPHRTGSMASRM</sequence>
<dbReference type="SUPFAM" id="SSF81321">
    <property type="entry name" value="Family A G protein-coupled receptor-like"/>
    <property type="match status" value="1"/>
</dbReference>
<feature type="transmembrane region" description="Helical" evidence="1">
    <location>
        <begin position="118"/>
        <end position="140"/>
    </location>
</feature>
<evidence type="ECO:0000313" key="3">
    <source>
        <dbReference type="Proteomes" id="UP001432027"/>
    </source>
</evidence>
<organism evidence="2 3">
    <name type="scientific">Pristionchus entomophagus</name>
    <dbReference type="NCBI Taxonomy" id="358040"/>
    <lineage>
        <taxon>Eukaryota</taxon>
        <taxon>Metazoa</taxon>
        <taxon>Ecdysozoa</taxon>
        <taxon>Nematoda</taxon>
        <taxon>Chromadorea</taxon>
        <taxon>Rhabditida</taxon>
        <taxon>Rhabditina</taxon>
        <taxon>Diplogasteromorpha</taxon>
        <taxon>Diplogasteroidea</taxon>
        <taxon>Neodiplogasteridae</taxon>
        <taxon>Pristionchus</taxon>
    </lineage>
</organism>
<evidence type="ECO:0000256" key="1">
    <source>
        <dbReference type="SAM" id="Phobius"/>
    </source>
</evidence>